<evidence type="ECO:0000256" key="13">
    <source>
        <dbReference type="ARBA" id="ARBA00048173"/>
    </source>
</evidence>
<comment type="catalytic activity">
    <reaction evidence="14">
        <text>DNA(n) + a 2'-deoxyribonucleoside 5'-triphosphate = DNA(n+1) + diphosphate</text>
        <dbReference type="Rhea" id="RHEA:22508"/>
        <dbReference type="Rhea" id="RHEA-COMP:17339"/>
        <dbReference type="Rhea" id="RHEA-COMP:17340"/>
        <dbReference type="ChEBI" id="CHEBI:33019"/>
        <dbReference type="ChEBI" id="CHEBI:61560"/>
        <dbReference type="ChEBI" id="CHEBI:173112"/>
        <dbReference type="EC" id="2.7.7.7"/>
    </reaction>
</comment>
<dbReference type="PANTHER" id="PTHR42648:SF11">
    <property type="entry name" value="TRANSPOSON TY4-P GAG-POL POLYPROTEIN"/>
    <property type="match status" value="1"/>
</dbReference>
<dbReference type="GO" id="GO:0003964">
    <property type="term" value="F:RNA-directed DNA polymerase activity"/>
    <property type="evidence" value="ECO:0007669"/>
    <property type="project" value="UniProtKB-KW"/>
</dbReference>
<keyword evidence="6" id="KW-0378">Hydrolase</keyword>
<dbReference type="PROSITE" id="PS50994">
    <property type="entry name" value="INTEGRASE"/>
    <property type="match status" value="1"/>
</dbReference>
<dbReference type="InterPro" id="IPR036397">
    <property type="entry name" value="RNaseH_sf"/>
</dbReference>
<dbReference type="GO" id="GO:0006310">
    <property type="term" value="P:DNA recombination"/>
    <property type="evidence" value="ECO:0007669"/>
    <property type="project" value="UniProtKB-KW"/>
</dbReference>
<keyword evidence="10" id="KW-0695">RNA-directed DNA polymerase</keyword>
<evidence type="ECO:0000256" key="9">
    <source>
        <dbReference type="ARBA" id="ARBA00022908"/>
    </source>
</evidence>
<evidence type="ECO:0000256" key="1">
    <source>
        <dbReference type="ARBA" id="ARBA00022578"/>
    </source>
</evidence>
<evidence type="ECO:0000256" key="14">
    <source>
        <dbReference type="ARBA" id="ARBA00049244"/>
    </source>
</evidence>
<evidence type="ECO:0000256" key="4">
    <source>
        <dbReference type="ARBA" id="ARBA00022723"/>
    </source>
</evidence>
<evidence type="ECO:0000313" key="16">
    <source>
        <dbReference type="EMBL" id="MBW0571130.1"/>
    </source>
</evidence>
<dbReference type="OrthoDB" id="7691805at2759"/>
<evidence type="ECO:0000256" key="12">
    <source>
        <dbReference type="ARBA" id="ARBA00023172"/>
    </source>
</evidence>
<keyword evidence="7" id="KW-0460">Magnesium</keyword>
<keyword evidence="9" id="KW-0229">DNA integration</keyword>
<reference evidence="16" key="1">
    <citation type="submission" date="2021-03" db="EMBL/GenBank/DDBJ databases">
        <title>Draft genome sequence of rust myrtle Austropuccinia psidii MF-1, a brazilian biotype.</title>
        <authorList>
            <person name="Quecine M.C."/>
            <person name="Pachon D.M.R."/>
            <person name="Bonatelli M.L."/>
            <person name="Correr F.H."/>
            <person name="Franceschini L.M."/>
            <person name="Leite T.F."/>
            <person name="Margarido G.R.A."/>
            <person name="Almeida C.A."/>
            <person name="Ferrarezi J.A."/>
            <person name="Labate C.A."/>
        </authorList>
    </citation>
    <scope>NUCLEOTIDE SEQUENCE</scope>
    <source>
        <strain evidence="16">MF-1</strain>
    </source>
</reference>
<dbReference type="GO" id="GO:0003723">
    <property type="term" value="F:RNA binding"/>
    <property type="evidence" value="ECO:0007669"/>
    <property type="project" value="UniProtKB-KW"/>
</dbReference>
<evidence type="ECO:0000313" key="17">
    <source>
        <dbReference type="Proteomes" id="UP000765509"/>
    </source>
</evidence>
<gene>
    <name evidence="16" type="ORF">O181_110845</name>
</gene>
<evidence type="ECO:0000256" key="6">
    <source>
        <dbReference type="ARBA" id="ARBA00022801"/>
    </source>
</evidence>
<protein>
    <recommendedName>
        <fullName evidence="15">Integrase catalytic domain-containing protein</fullName>
    </recommendedName>
</protein>
<keyword evidence="3" id="KW-0540">Nuclease</keyword>
<evidence type="ECO:0000256" key="10">
    <source>
        <dbReference type="ARBA" id="ARBA00022918"/>
    </source>
</evidence>
<dbReference type="PANTHER" id="PTHR42648">
    <property type="entry name" value="TRANSPOSASE, PUTATIVE-RELATED"/>
    <property type="match status" value="1"/>
</dbReference>
<sequence length="343" mass="38603">MQVNAISKIPLPGTKAWHERLGHASANVVKLFLKRFVPNANANDWQDFFCESCAFSNSKKQGNAPTNNIKISEPLDLLVSDVIGTFDKDPEGNRFLLTLRDHASTYTFTAALKSRADIPEKIIFWVKFLFNLLRRYPERVCLDNAGEYSGKLVKELSALGIQWIPTEPYRPDQNGEAERLNRTIGDMARTMLHSIKLPATLWSFAYSCATHVHNRLPNKRVAPLTPMECIFNIQPNPDQLFPFGARAIVHVPQEKRTKLDVRATEIFTSTSAVFPDYQHLPLATNTKKGDVAFILNHLQLGEALKSSHLAHWRAAAEAELKQFEERGVWEAVSPTANMKVLGA</sequence>
<dbReference type="InterPro" id="IPR012337">
    <property type="entry name" value="RNaseH-like_sf"/>
</dbReference>
<feature type="domain" description="Integrase catalytic" evidence="15">
    <location>
        <begin position="70"/>
        <end position="234"/>
    </location>
</feature>
<keyword evidence="17" id="KW-1185">Reference proteome</keyword>
<keyword evidence="8" id="KW-0694">RNA-binding</keyword>
<proteinExistence type="predicted"/>
<evidence type="ECO:0000256" key="5">
    <source>
        <dbReference type="ARBA" id="ARBA00022759"/>
    </source>
</evidence>
<evidence type="ECO:0000259" key="15">
    <source>
        <dbReference type="PROSITE" id="PS50994"/>
    </source>
</evidence>
<keyword evidence="5" id="KW-0255">Endonuclease</keyword>
<organism evidence="16 17">
    <name type="scientific">Austropuccinia psidii MF-1</name>
    <dbReference type="NCBI Taxonomy" id="1389203"/>
    <lineage>
        <taxon>Eukaryota</taxon>
        <taxon>Fungi</taxon>
        <taxon>Dikarya</taxon>
        <taxon>Basidiomycota</taxon>
        <taxon>Pucciniomycotina</taxon>
        <taxon>Pucciniomycetes</taxon>
        <taxon>Pucciniales</taxon>
        <taxon>Sphaerophragmiaceae</taxon>
        <taxon>Austropuccinia</taxon>
    </lineage>
</organism>
<evidence type="ECO:0000256" key="11">
    <source>
        <dbReference type="ARBA" id="ARBA00022932"/>
    </source>
</evidence>
<dbReference type="InterPro" id="IPR039537">
    <property type="entry name" value="Retrotran_Ty1/copia-like"/>
</dbReference>
<dbReference type="AlphaFoldDB" id="A0A9Q3PRY9"/>
<keyword evidence="12" id="KW-0233">DNA recombination</keyword>
<dbReference type="EMBL" id="AVOT02087562">
    <property type="protein sequence ID" value="MBW0571130.1"/>
    <property type="molecule type" value="Genomic_DNA"/>
</dbReference>
<dbReference type="GO" id="GO:0004519">
    <property type="term" value="F:endonuclease activity"/>
    <property type="evidence" value="ECO:0007669"/>
    <property type="project" value="UniProtKB-KW"/>
</dbReference>
<dbReference type="InterPro" id="IPR001584">
    <property type="entry name" value="Integrase_cat-core"/>
</dbReference>
<dbReference type="Gene3D" id="3.30.420.10">
    <property type="entry name" value="Ribonuclease H-like superfamily/Ribonuclease H"/>
    <property type="match status" value="1"/>
</dbReference>
<comment type="caution">
    <text evidence="16">The sequence shown here is derived from an EMBL/GenBank/DDBJ whole genome shotgun (WGS) entry which is preliminary data.</text>
</comment>
<keyword evidence="11" id="KW-0808">Transferase</keyword>
<keyword evidence="1" id="KW-0815">Transposition</keyword>
<keyword evidence="2" id="KW-0548">Nucleotidyltransferase</keyword>
<dbReference type="GO" id="GO:0016787">
    <property type="term" value="F:hydrolase activity"/>
    <property type="evidence" value="ECO:0007669"/>
    <property type="project" value="UniProtKB-KW"/>
</dbReference>
<evidence type="ECO:0000256" key="3">
    <source>
        <dbReference type="ARBA" id="ARBA00022722"/>
    </source>
</evidence>
<dbReference type="GO" id="GO:0015074">
    <property type="term" value="P:DNA integration"/>
    <property type="evidence" value="ECO:0007669"/>
    <property type="project" value="UniProtKB-KW"/>
</dbReference>
<comment type="catalytic activity">
    <reaction evidence="13">
        <text>DNA(n) + a 2'-deoxyribonucleoside 5'-triphosphate = DNA(n+1) + diphosphate</text>
        <dbReference type="Rhea" id="RHEA:22508"/>
        <dbReference type="Rhea" id="RHEA-COMP:17339"/>
        <dbReference type="Rhea" id="RHEA-COMP:17340"/>
        <dbReference type="ChEBI" id="CHEBI:33019"/>
        <dbReference type="ChEBI" id="CHEBI:61560"/>
        <dbReference type="ChEBI" id="CHEBI:173112"/>
        <dbReference type="EC" id="2.7.7.49"/>
    </reaction>
</comment>
<dbReference type="GO" id="GO:0046872">
    <property type="term" value="F:metal ion binding"/>
    <property type="evidence" value="ECO:0007669"/>
    <property type="project" value="UniProtKB-KW"/>
</dbReference>
<dbReference type="GO" id="GO:0005634">
    <property type="term" value="C:nucleus"/>
    <property type="evidence" value="ECO:0007669"/>
    <property type="project" value="UniProtKB-ARBA"/>
</dbReference>
<evidence type="ECO:0000256" key="7">
    <source>
        <dbReference type="ARBA" id="ARBA00022842"/>
    </source>
</evidence>
<dbReference type="Proteomes" id="UP000765509">
    <property type="component" value="Unassembled WGS sequence"/>
</dbReference>
<name>A0A9Q3PRY9_9BASI</name>
<dbReference type="GO" id="GO:0003887">
    <property type="term" value="F:DNA-directed DNA polymerase activity"/>
    <property type="evidence" value="ECO:0007669"/>
    <property type="project" value="UniProtKB-KW"/>
</dbReference>
<dbReference type="SUPFAM" id="SSF53098">
    <property type="entry name" value="Ribonuclease H-like"/>
    <property type="match status" value="1"/>
</dbReference>
<evidence type="ECO:0000256" key="8">
    <source>
        <dbReference type="ARBA" id="ARBA00022884"/>
    </source>
</evidence>
<accession>A0A9Q3PRY9</accession>
<keyword evidence="4" id="KW-0479">Metal-binding</keyword>
<evidence type="ECO:0000256" key="2">
    <source>
        <dbReference type="ARBA" id="ARBA00022695"/>
    </source>
</evidence>
<feature type="non-terminal residue" evidence="16">
    <location>
        <position position="343"/>
    </location>
</feature>
<keyword evidence="11" id="KW-0239">DNA-directed DNA polymerase</keyword>
<dbReference type="GO" id="GO:0032196">
    <property type="term" value="P:transposition"/>
    <property type="evidence" value="ECO:0007669"/>
    <property type="project" value="UniProtKB-KW"/>
</dbReference>